<sequence>MIRLRRLFLRLRREQRGAVALTYLLCFPLILFMLLGAIDFIRYGMAQGKLQNALDAAVISAGRNLDKYTPRAGSDQEAGWRADAISYFRSNMPEDFLGSRIPSDNLTITYDEEKTAQGAASGQLVRMSASGSLPLLIAGTLDRTAFNLSAANEAVRRTRGDLEMVLALDNTGSMQNENRIGKLKSAATELVDTVLGAARGGETASQTFIGIVPFADTVYIGAQKTHWLTPEARQFPYIAAGKHWGGCVVEPYLNNIFAAEAGLPGSFAPLMTVGTLNGNNGLITTAELKSRYERQHGAAVYGYRVEPGSVPLISGDRSMRADLNAEGDIVPRFAFNSYYEQTQYGFVRNNNCPSSREMMFLTDNAARLKQKISAMAVDGRTIIPLGLLWSWRMLDPAWRGEQGWEDNDKPRDAAIGLNKVIVLLTDGNNGLDPKLAKSDSQSIGVVIDGERDIAVDYGIRFNYQIKEQEDSSWSKARSDSYADNINQLNDDNHYFTFSKYANSSDFNSLRVGDKDELNNNGTAINPYGKLYQARINGQSDWEVGNNTLNALTNDLCKNIKTADIKIYTVVLGSGTNGTTKTMMQNCSSGAGGYYFDASNVNDLSAAFAAIAGSLTELRLNK</sequence>
<evidence type="ECO:0000256" key="1">
    <source>
        <dbReference type="SAM" id="Phobius"/>
    </source>
</evidence>
<name>A0A2U1U7P3_9GAMM</name>
<evidence type="ECO:0000259" key="2">
    <source>
        <dbReference type="Pfam" id="PF13400"/>
    </source>
</evidence>
<dbReference type="InterPro" id="IPR028087">
    <property type="entry name" value="Tad_N"/>
</dbReference>
<dbReference type="EMBL" id="QDKH01000006">
    <property type="protein sequence ID" value="PWC17688.1"/>
    <property type="molecule type" value="Genomic_DNA"/>
</dbReference>
<protein>
    <recommendedName>
        <fullName evidence="2">Putative Flp pilus-assembly TadG-like N-terminal domain-containing protein</fullName>
    </recommendedName>
</protein>
<dbReference type="SUPFAM" id="SSF53300">
    <property type="entry name" value="vWA-like"/>
    <property type="match status" value="1"/>
</dbReference>
<keyword evidence="1" id="KW-1133">Transmembrane helix</keyword>
<keyword evidence="1" id="KW-0812">Transmembrane</keyword>
<feature type="domain" description="Putative Flp pilus-assembly TadG-like N-terminal" evidence="2">
    <location>
        <begin position="17"/>
        <end position="63"/>
    </location>
</feature>
<accession>A0A2U1U7P3</accession>
<comment type="caution">
    <text evidence="3">The sequence shown here is derived from an EMBL/GenBank/DDBJ whole genome shotgun (WGS) entry which is preliminary data.</text>
</comment>
<gene>
    <name evidence="3" type="ORF">DDT56_05370</name>
</gene>
<dbReference type="Proteomes" id="UP000296159">
    <property type="component" value="Unassembled WGS sequence"/>
</dbReference>
<dbReference type="RefSeq" id="WP_136165466.1">
    <property type="nucleotide sequence ID" value="NZ_KZ819074.1"/>
</dbReference>
<feature type="transmembrane region" description="Helical" evidence="1">
    <location>
        <begin position="21"/>
        <end position="41"/>
    </location>
</feature>
<organism evidence="3 4">
    <name type="scientific">Brenneria corticis</name>
    <dbReference type="NCBI Taxonomy" id="2173106"/>
    <lineage>
        <taxon>Bacteria</taxon>
        <taxon>Pseudomonadati</taxon>
        <taxon>Pseudomonadota</taxon>
        <taxon>Gammaproteobacteria</taxon>
        <taxon>Enterobacterales</taxon>
        <taxon>Pectobacteriaceae</taxon>
        <taxon>Brenneria</taxon>
    </lineage>
</organism>
<keyword evidence="1" id="KW-0472">Membrane</keyword>
<dbReference type="Pfam" id="PF13400">
    <property type="entry name" value="Tad"/>
    <property type="match status" value="1"/>
</dbReference>
<reference evidence="3 4" key="1">
    <citation type="submission" date="2018-04" db="EMBL/GenBank/DDBJ databases">
        <title>Brenneria corticis sp.nov.</title>
        <authorList>
            <person name="Li Y."/>
        </authorList>
    </citation>
    <scope>NUCLEOTIDE SEQUENCE [LARGE SCALE GENOMIC DNA]</scope>
    <source>
        <strain evidence="3 4">CFCC 11842</strain>
    </source>
</reference>
<dbReference type="AlphaFoldDB" id="A0A2U1U7P3"/>
<evidence type="ECO:0000313" key="3">
    <source>
        <dbReference type="EMBL" id="PWC17688.1"/>
    </source>
</evidence>
<dbReference type="Gene3D" id="3.40.50.410">
    <property type="entry name" value="von Willebrand factor, type A domain"/>
    <property type="match status" value="2"/>
</dbReference>
<proteinExistence type="predicted"/>
<keyword evidence="4" id="KW-1185">Reference proteome</keyword>
<evidence type="ECO:0000313" key="4">
    <source>
        <dbReference type="Proteomes" id="UP000296159"/>
    </source>
</evidence>
<dbReference type="InterPro" id="IPR036465">
    <property type="entry name" value="vWFA_dom_sf"/>
</dbReference>